<name>A0ABW4Z837_9BACT</name>
<accession>A0ABW4Z837</accession>
<sequence length="278" mass="31602">MLRFFMLITLALTTLHAEIAPATTIIDQRNIAENSCGPVALMNAYLWSAPAWKATTAKLPKDPAKQFEYLRQRHFRQYSPHTYLKQRWDKKNGARADDMRDAINAFHRKAKLPKVQLEHLFTQKDESHAELANRLHRRIQQSLQNGFPPLLTINRFARIQYQYGGHRWGTLASHYLTVTEASINPENATLTLTYLDPWGGRKLSGTLIPDTERQYFANNVHSKTDKKFRKNPCLSVDFPYSATGAEELTAQQANALVATQLIFATAAPPSIHNTTLSD</sequence>
<evidence type="ECO:0000256" key="1">
    <source>
        <dbReference type="SAM" id="SignalP"/>
    </source>
</evidence>
<dbReference type="Proteomes" id="UP001597389">
    <property type="component" value="Unassembled WGS sequence"/>
</dbReference>
<evidence type="ECO:0000313" key="3">
    <source>
        <dbReference type="Proteomes" id="UP001597389"/>
    </source>
</evidence>
<dbReference type="RefSeq" id="WP_377090130.1">
    <property type="nucleotide sequence ID" value="NZ_JBHSJL010000014.1"/>
</dbReference>
<feature type="signal peptide" evidence="1">
    <location>
        <begin position="1"/>
        <end position="17"/>
    </location>
</feature>
<keyword evidence="3" id="KW-1185">Reference proteome</keyword>
<evidence type="ECO:0000313" key="2">
    <source>
        <dbReference type="EMBL" id="MFD2157915.1"/>
    </source>
</evidence>
<evidence type="ECO:0008006" key="4">
    <source>
        <dbReference type="Google" id="ProtNLM"/>
    </source>
</evidence>
<organism evidence="2 3">
    <name type="scientific">Rubritalea tangerina</name>
    <dbReference type="NCBI Taxonomy" id="430798"/>
    <lineage>
        <taxon>Bacteria</taxon>
        <taxon>Pseudomonadati</taxon>
        <taxon>Verrucomicrobiota</taxon>
        <taxon>Verrucomicrobiia</taxon>
        <taxon>Verrucomicrobiales</taxon>
        <taxon>Rubritaleaceae</taxon>
        <taxon>Rubritalea</taxon>
    </lineage>
</organism>
<gene>
    <name evidence="2" type="ORF">ACFSW8_03265</name>
</gene>
<comment type="caution">
    <text evidence="2">The sequence shown here is derived from an EMBL/GenBank/DDBJ whole genome shotgun (WGS) entry which is preliminary data.</text>
</comment>
<dbReference type="EMBL" id="JBHUJB010000015">
    <property type="protein sequence ID" value="MFD2157915.1"/>
    <property type="molecule type" value="Genomic_DNA"/>
</dbReference>
<proteinExistence type="predicted"/>
<keyword evidence="1" id="KW-0732">Signal</keyword>
<feature type="chain" id="PRO_5046873342" description="Peptidase C39-like domain-containing protein" evidence="1">
    <location>
        <begin position="18"/>
        <end position="278"/>
    </location>
</feature>
<reference evidence="3" key="1">
    <citation type="journal article" date="2019" name="Int. J. Syst. Evol. Microbiol.">
        <title>The Global Catalogue of Microorganisms (GCM) 10K type strain sequencing project: providing services to taxonomists for standard genome sequencing and annotation.</title>
        <authorList>
            <consortium name="The Broad Institute Genomics Platform"/>
            <consortium name="The Broad Institute Genome Sequencing Center for Infectious Disease"/>
            <person name="Wu L."/>
            <person name="Ma J."/>
        </authorList>
    </citation>
    <scope>NUCLEOTIDE SEQUENCE [LARGE SCALE GENOMIC DNA]</scope>
    <source>
        <strain evidence="3">CCUG 57942</strain>
    </source>
</reference>
<protein>
    <recommendedName>
        <fullName evidence="4">Peptidase C39-like domain-containing protein</fullName>
    </recommendedName>
</protein>